<evidence type="ECO:0000256" key="6">
    <source>
        <dbReference type="ARBA" id="ARBA00023242"/>
    </source>
</evidence>
<feature type="region of interest" description="Disordered" evidence="7">
    <location>
        <begin position="263"/>
        <end position="383"/>
    </location>
</feature>
<keyword evidence="5" id="KW-0804">Transcription</keyword>
<reference evidence="9" key="1">
    <citation type="submission" date="2022-07" db="EMBL/GenBank/DDBJ databases">
        <title>Phylogenomic reconstructions and comparative analyses of Kickxellomycotina fungi.</title>
        <authorList>
            <person name="Reynolds N.K."/>
            <person name="Stajich J.E."/>
            <person name="Barry K."/>
            <person name="Grigoriev I.V."/>
            <person name="Crous P."/>
            <person name="Smith M.E."/>
        </authorList>
    </citation>
    <scope>NUCLEOTIDE SEQUENCE</scope>
    <source>
        <strain evidence="9">RSA 1196</strain>
    </source>
</reference>
<proteinExistence type="predicted"/>
<comment type="caution">
    <text evidence="9">The sequence shown here is derived from an EMBL/GenBank/DDBJ whole genome shotgun (WGS) entry which is preliminary data.</text>
</comment>
<dbReference type="GO" id="GO:0006368">
    <property type="term" value="P:transcription elongation by RNA polymerase II"/>
    <property type="evidence" value="ECO:0007669"/>
    <property type="project" value="TreeGrafter"/>
</dbReference>
<dbReference type="Proteomes" id="UP001150925">
    <property type="component" value="Unassembled WGS sequence"/>
</dbReference>
<dbReference type="SMART" id="SM00439">
    <property type="entry name" value="BAH"/>
    <property type="match status" value="1"/>
</dbReference>
<dbReference type="EMBL" id="JANBPY010000537">
    <property type="protein sequence ID" value="KAJ1966146.1"/>
    <property type="molecule type" value="Genomic_DNA"/>
</dbReference>
<evidence type="ECO:0000256" key="5">
    <source>
        <dbReference type="ARBA" id="ARBA00023163"/>
    </source>
</evidence>
<name>A0A9W8E742_9FUNG</name>
<dbReference type="Gene3D" id="2.30.30.490">
    <property type="match status" value="1"/>
</dbReference>
<keyword evidence="4" id="KW-0805">Transcription regulation</keyword>
<dbReference type="InterPro" id="IPR043151">
    <property type="entry name" value="BAH_sf"/>
</dbReference>
<feature type="compositionally biased region" description="Polar residues" evidence="7">
    <location>
        <begin position="329"/>
        <end position="342"/>
    </location>
</feature>
<evidence type="ECO:0000256" key="7">
    <source>
        <dbReference type="SAM" id="MobiDB-lite"/>
    </source>
</evidence>
<dbReference type="InterPro" id="IPR001025">
    <property type="entry name" value="BAH_dom"/>
</dbReference>
<keyword evidence="3" id="KW-0156">Chromatin regulator</keyword>
<evidence type="ECO:0000259" key="8">
    <source>
        <dbReference type="PROSITE" id="PS51038"/>
    </source>
</evidence>
<dbReference type="PANTHER" id="PTHR16062">
    <property type="entry name" value="SWI/SNF-RELATED"/>
    <property type="match status" value="1"/>
</dbReference>
<evidence type="ECO:0000313" key="10">
    <source>
        <dbReference type="Proteomes" id="UP001150925"/>
    </source>
</evidence>
<dbReference type="GO" id="GO:0016586">
    <property type="term" value="C:RSC-type complex"/>
    <property type="evidence" value="ECO:0007669"/>
    <property type="project" value="InterPro"/>
</dbReference>
<feature type="domain" description="BAH" evidence="8">
    <location>
        <begin position="102"/>
        <end position="222"/>
    </location>
</feature>
<dbReference type="GO" id="GO:0006338">
    <property type="term" value="P:chromatin remodeling"/>
    <property type="evidence" value="ECO:0007669"/>
    <property type="project" value="InterPro"/>
</dbReference>
<evidence type="ECO:0000256" key="1">
    <source>
        <dbReference type="ARBA" id="ARBA00004123"/>
    </source>
</evidence>
<sequence length="439" mass="48921">MAKQAGSPLASPSGRPTRSRQRTHSQVDSHASESANAQNTDSPPMRTRTRRGHPTTPTRDATPPPTKRAGRGRPPGSGKKTHMDAKVAKETVYLDKVTVNGRTVGIGDFIHAVNDADETVPHVAQINDIRMGPENEPELDVCWYVHPMQTVHVPSRTFYENEVFRTQGVNHPLPLSQALDQCYVLPLANYTRGRPADMAPGAKVYVCEHRYTEVGHTFKRIKDWKSTLPVKVRHTKVYPGDEPDNWTPFAEPLVLKRVASVFKEASKSPSKTSSQPRDKSSDEEGNDNEEEDDEGNEMETEQSGNDEAEGSHSETESPNGRVTRHKLRQQPTEQNGMVTPRSQQKRSADAMDTSPSGTEGPTTQRRGHVQAQELPQDTGTFAEANVPQMDPTLVKRLHHDARGRVLWYAAPPLFVPHSSVSRPMHSLQYLAYRSRQMSK</sequence>
<comment type="subcellular location">
    <subcellularLocation>
        <location evidence="1">Nucleus</location>
    </subcellularLocation>
</comment>
<keyword evidence="2" id="KW-0677">Repeat</keyword>
<evidence type="ECO:0000256" key="4">
    <source>
        <dbReference type="ARBA" id="ARBA00023015"/>
    </source>
</evidence>
<evidence type="ECO:0000256" key="2">
    <source>
        <dbReference type="ARBA" id="ARBA00022737"/>
    </source>
</evidence>
<feature type="compositionally biased region" description="Polar residues" evidence="7">
    <location>
        <begin position="32"/>
        <end position="42"/>
    </location>
</feature>
<accession>A0A9W8E742</accession>
<dbReference type="GO" id="GO:0003682">
    <property type="term" value="F:chromatin binding"/>
    <property type="evidence" value="ECO:0007669"/>
    <property type="project" value="InterPro"/>
</dbReference>
<feature type="region of interest" description="Disordered" evidence="7">
    <location>
        <begin position="1"/>
        <end position="85"/>
    </location>
</feature>
<evidence type="ECO:0000313" key="9">
    <source>
        <dbReference type="EMBL" id="KAJ1966146.1"/>
    </source>
</evidence>
<feature type="compositionally biased region" description="Polar residues" evidence="7">
    <location>
        <begin position="353"/>
        <end position="364"/>
    </location>
</feature>
<dbReference type="PANTHER" id="PTHR16062:SF19">
    <property type="entry name" value="PROTEIN POLYBROMO-1"/>
    <property type="match status" value="1"/>
</dbReference>
<feature type="compositionally biased region" description="Acidic residues" evidence="7">
    <location>
        <begin position="283"/>
        <end position="308"/>
    </location>
</feature>
<keyword evidence="10" id="KW-1185">Reference proteome</keyword>
<dbReference type="PROSITE" id="PS51038">
    <property type="entry name" value="BAH"/>
    <property type="match status" value="1"/>
</dbReference>
<dbReference type="Pfam" id="PF01426">
    <property type="entry name" value="BAH"/>
    <property type="match status" value="1"/>
</dbReference>
<dbReference type="AlphaFoldDB" id="A0A9W8E742"/>
<keyword evidence="6" id="KW-0539">Nucleus</keyword>
<organism evidence="9 10">
    <name type="scientific">Dispira parvispora</name>
    <dbReference type="NCBI Taxonomy" id="1520584"/>
    <lineage>
        <taxon>Eukaryota</taxon>
        <taxon>Fungi</taxon>
        <taxon>Fungi incertae sedis</taxon>
        <taxon>Zoopagomycota</taxon>
        <taxon>Kickxellomycotina</taxon>
        <taxon>Dimargaritomycetes</taxon>
        <taxon>Dimargaritales</taxon>
        <taxon>Dimargaritaceae</taxon>
        <taxon>Dispira</taxon>
    </lineage>
</organism>
<protein>
    <recommendedName>
        <fullName evidence="8">BAH domain-containing protein</fullName>
    </recommendedName>
</protein>
<dbReference type="InterPro" id="IPR037382">
    <property type="entry name" value="Rsc/polybromo"/>
</dbReference>
<evidence type="ECO:0000256" key="3">
    <source>
        <dbReference type="ARBA" id="ARBA00022853"/>
    </source>
</evidence>
<gene>
    <name evidence="9" type="ORF">IWQ62_002500</name>
</gene>
<dbReference type="OrthoDB" id="1742084at2759"/>